<organism evidence="1 2">
    <name type="scientific">Calothrix parasitica NIES-267</name>
    <dbReference type="NCBI Taxonomy" id="1973488"/>
    <lineage>
        <taxon>Bacteria</taxon>
        <taxon>Bacillati</taxon>
        <taxon>Cyanobacteriota</taxon>
        <taxon>Cyanophyceae</taxon>
        <taxon>Nostocales</taxon>
        <taxon>Calotrichaceae</taxon>
        <taxon>Calothrix</taxon>
    </lineage>
</organism>
<sequence length="202" mass="23407">MSVDYWWFFIHLSSEEETKILPFYQDALQKAVLSDSSTDILQQWRDNPETFIFANHKNNDFLFYNRFIWAFIVPSFQNFGEQLISEKLIPEWELNENNCFELISVNRCSPVAALFYALKPEIADRIPGLMGNMFIRQHEIKQALNLVEEIFNKIDYQTLNFQASSLIMGTHDASNILNALPKALTSANKKGCSLLTLAMVPW</sequence>
<name>A0A1Z4LLA3_9CYAN</name>
<dbReference type="Proteomes" id="UP000218418">
    <property type="component" value="Chromosome"/>
</dbReference>
<reference evidence="1 2" key="1">
    <citation type="submission" date="2017-06" db="EMBL/GenBank/DDBJ databases">
        <title>Genome sequencing of cyanobaciteial culture collection at National Institute for Environmental Studies (NIES).</title>
        <authorList>
            <person name="Hirose Y."/>
            <person name="Shimura Y."/>
            <person name="Fujisawa T."/>
            <person name="Nakamura Y."/>
            <person name="Kawachi M."/>
        </authorList>
    </citation>
    <scope>NUCLEOTIDE SEQUENCE [LARGE SCALE GENOMIC DNA]</scope>
    <source>
        <strain evidence="1 2">NIES-267</strain>
    </source>
</reference>
<proteinExistence type="predicted"/>
<accession>A0A1Z4LLA3</accession>
<keyword evidence="2" id="KW-1185">Reference proteome</keyword>
<dbReference type="OrthoDB" id="9255718at2"/>
<evidence type="ECO:0000313" key="1">
    <source>
        <dbReference type="EMBL" id="BAY81995.1"/>
    </source>
</evidence>
<evidence type="ECO:0000313" key="2">
    <source>
        <dbReference type="Proteomes" id="UP000218418"/>
    </source>
</evidence>
<dbReference type="EMBL" id="AP018227">
    <property type="protein sequence ID" value="BAY81995.1"/>
    <property type="molecule type" value="Genomic_DNA"/>
</dbReference>
<gene>
    <name evidence="1" type="ORF">NIES267_14730</name>
</gene>
<dbReference type="AlphaFoldDB" id="A0A1Z4LLA3"/>
<protein>
    <submittedName>
        <fullName evidence="1">Uncharacterized protein</fullName>
    </submittedName>
</protein>